<evidence type="ECO:0000259" key="4">
    <source>
        <dbReference type="Pfam" id="PF13793"/>
    </source>
</evidence>
<evidence type="ECO:0000313" key="14">
    <source>
        <dbReference type="Proteomes" id="UP000663891"/>
    </source>
</evidence>
<evidence type="ECO:0000313" key="5">
    <source>
        <dbReference type="EMBL" id="CAF0774839.1"/>
    </source>
</evidence>
<dbReference type="EMBL" id="CAJOAZ010001684">
    <property type="protein sequence ID" value="CAF3844290.1"/>
    <property type="molecule type" value="Genomic_DNA"/>
</dbReference>
<evidence type="ECO:0000313" key="13">
    <source>
        <dbReference type="Proteomes" id="UP000663832"/>
    </source>
</evidence>
<keyword evidence="13" id="KW-1185">Reference proteome</keyword>
<proteinExistence type="inferred from homology"/>
<dbReference type="InterPro" id="IPR029057">
    <property type="entry name" value="PRTase-like"/>
</dbReference>
<evidence type="ECO:0000256" key="1">
    <source>
        <dbReference type="ARBA" id="ARBA00006478"/>
    </source>
</evidence>
<keyword evidence="2" id="KW-0545">Nucleotide biosynthesis</keyword>
<feature type="domain" description="Ribose-phosphate pyrophosphokinase N-terminal" evidence="4">
    <location>
        <begin position="11"/>
        <end position="126"/>
    </location>
</feature>
<gene>
    <name evidence="7" type="ORF">BJG266_LOCUS40506</name>
    <name evidence="5" type="ORF">IZO911_LOCUS5496</name>
    <name evidence="8" type="ORF">JYZ213_LOCUS41518</name>
    <name evidence="11" type="ORF">KXQ929_LOCUS12810</name>
    <name evidence="10" type="ORF">OKA104_LOCUS4738</name>
    <name evidence="12" type="ORF">OXD698_LOCUS20878</name>
    <name evidence="9" type="ORF">QVE165_LOCUS57382</name>
    <name evidence="6" type="ORF">VCS650_LOCUS4101</name>
</gene>
<dbReference type="EMBL" id="CAJNOG010001709">
    <property type="protein sequence ID" value="CAF1465811.1"/>
    <property type="molecule type" value="Genomic_DNA"/>
</dbReference>
<dbReference type="Proteomes" id="UP000663860">
    <property type="component" value="Unassembled WGS sequence"/>
</dbReference>
<dbReference type="Proteomes" id="UP000663844">
    <property type="component" value="Unassembled WGS sequence"/>
</dbReference>
<organism evidence="6 14">
    <name type="scientific">Adineta steineri</name>
    <dbReference type="NCBI Taxonomy" id="433720"/>
    <lineage>
        <taxon>Eukaryota</taxon>
        <taxon>Metazoa</taxon>
        <taxon>Spiralia</taxon>
        <taxon>Gnathifera</taxon>
        <taxon>Rotifera</taxon>
        <taxon>Eurotatoria</taxon>
        <taxon>Bdelloidea</taxon>
        <taxon>Adinetida</taxon>
        <taxon>Adinetidae</taxon>
        <taxon>Adineta</taxon>
    </lineage>
</organism>
<evidence type="ECO:0000256" key="3">
    <source>
        <dbReference type="SAM" id="MobiDB-lite"/>
    </source>
</evidence>
<evidence type="ECO:0000313" key="9">
    <source>
        <dbReference type="EMBL" id="CAF1630937.1"/>
    </source>
</evidence>
<dbReference type="GO" id="GO:0000287">
    <property type="term" value="F:magnesium ion binding"/>
    <property type="evidence" value="ECO:0007669"/>
    <property type="project" value="InterPro"/>
</dbReference>
<dbReference type="Pfam" id="PF13793">
    <property type="entry name" value="Pribosyltran_N"/>
    <property type="match status" value="1"/>
</dbReference>
<dbReference type="SMART" id="SM01400">
    <property type="entry name" value="Pribosyltran_N"/>
    <property type="match status" value="1"/>
</dbReference>
<dbReference type="GO" id="GO:0005524">
    <property type="term" value="F:ATP binding"/>
    <property type="evidence" value="ECO:0007669"/>
    <property type="project" value="TreeGrafter"/>
</dbReference>
<dbReference type="EMBL" id="CAJNOM010002331">
    <property type="protein sequence ID" value="CAF1630937.1"/>
    <property type="molecule type" value="Genomic_DNA"/>
</dbReference>
<evidence type="ECO:0000313" key="11">
    <source>
        <dbReference type="EMBL" id="CAF3727260.1"/>
    </source>
</evidence>
<dbReference type="Proteomes" id="UP000663877">
    <property type="component" value="Unassembled WGS sequence"/>
</dbReference>
<comment type="similarity">
    <text evidence="1">Belongs to the ribose-phosphate pyrophosphokinase family.</text>
</comment>
<dbReference type="NCBIfam" id="TIGR01251">
    <property type="entry name" value="ribP_PPkin"/>
    <property type="match status" value="1"/>
</dbReference>
<dbReference type="GO" id="GO:0004749">
    <property type="term" value="F:ribose phosphate diphosphokinase activity"/>
    <property type="evidence" value="ECO:0007669"/>
    <property type="project" value="TreeGrafter"/>
</dbReference>
<dbReference type="EMBL" id="CAJOAY010000157">
    <property type="protein sequence ID" value="CAF3563904.1"/>
    <property type="molecule type" value="Genomic_DNA"/>
</dbReference>
<dbReference type="Proteomes" id="UP000663868">
    <property type="component" value="Unassembled WGS sequence"/>
</dbReference>
<dbReference type="GO" id="GO:0005737">
    <property type="term" value="C:cytoplasm"/>
    <property type="evidence" value="ECO:0007669"/>
    <property type="project" value="TreeGrafter"/>
</dbReference>
<name>A0A813T2Q5_9BILA</name>
<reference evidence="6" key="1">
    <citation type="submission" date="2021-02" db="EMBL/GenBank/DDBJ databases">
        <authorList>
            <person name="Nowell W R."/>
        </authorList>
    </citation>
    <scope>NUCLEOTIDE SEQUENCE</scope>
</reference>
<dbReference type="InterPro" id="IPR005946">
    <property type="entry name" value="Rib-P_diPkinase"/>
</dbReference>
<dbReference type="GO" id="GO:0006015">
    <property type="term" value="P:5-phosphoribose 1-diphosphate biosynthetic process"/>
    <property type="evidence" value="ECO:0007669"/>
    <property type="project" value="TreeGrafter"/>
</dbReference>
<dbReference type="OrthoDB" id="413572at2759"/>
<evidence type="ECO:0000313" key="8">
    <source>
        <dbReference type="EMBL" id="CAF1465811.1"/>
    </source>
</evidence>
<evidence type="ECO:0000313" key="10">
    <source>
        <dbReference type="EMBL" id="CAF3563904.1"/>
    </source>
</evidence>
<dbReference type="Proteomes" id="UP000663891">
    <property type="component" value="Unassembled WGS sequence"/>
</dbReference>
<dbReference type="Proteomes" id="UP000663832">
    <property type="component" value="Unassembled WGS sequence"/>
</dbReference>
<dbReference type="SUPFAM" id="SSF53271">
    <property type="entry name" value="PRTase-like"/>
    <property type="match status" value="2"/>
</dbReference>
<dbReference type="Proteomes" id="UP000663845">
    <property type="component" value="Unassembled WGS sequence"/>
</dbReference>
<evidence type="ECO:0000313" key="7">
    <source>
        <dbReference type="EMBL" id="CAF1452363.1"/>
    </source>
</evidence>
<dbReference type="CDD" id="cd06223">
    <property type="entry name" value="PRTases_typeI"/>
    <property type="match status" value="1"/>
</dbReference>
<evidence type="ECO:0000313" key="12">
    <source>
        <dbReference type="EMBL" id="CAF3844290.1"/>
    </source>
</evidence>
<sequence>MSADRTGRSEMVILTGNSYPELAENISSRIKPLGECRVYKKSDKETHVEIRESVRSKDVFIIQTGSTKDPNDNLMELMIMSYACKTSCAKNIIGVLPYLPYSKQSKQKKRGCIAMKLVAQMLVKAGLTHLITVDLHQKEIQGFFDIPVDNLRASSFLLDYIQQQIPDWRNSVIVARTPNQAKRVTGFAERLKLNIAVIHGCQDGEIESEEADGRNSPPPSSNMDNPIASMSKRRSVFTIPSLALGSNVLVKGKLPMDVVGDVGGRIAIMVEDMIDDVAGLCQAADILCDRGAYKVYALATHALFTNDAPSLIEESQISEVVVTNTVPHEFAKLQCSKIKTVDISLLLSEAIRRIHNQESMSYLFRNVEAND</sequence>
<dbReference type="FunFam" id="3.40.50.2020:FF:000031">
    <property type="entry name" value="Probable PRS4-ribose-phosphate pyrophosphokinase 3"/>
    <property type="match status" value="1"/>
</dbReference>
<dbReference type="Proteomes" id="UP000663881">
    <property type="component" value="Unassembled WGS sequence"/>
</dbReference>
<dbReference type="PANTHER" id="PTHR10210">
    <property type="entry name" value="RIBOSE-PHOSPHATE DIPHOSPHOKINASE FAMILY MEMBER"/>
    <property type="match status" value="1"/>
</dbReference>
<dbReference type="Pfam" id="PF14572">
    <property type="entry name" value="Pribosyl_synth"/>
    <property type="match status" value="1"/>
</dbReference>
<evidence type="ECO:0000313" key="6">
    <source>
        <dbReference type="EMBL" id="CAF0802629.1"/>
    </source>
</evidence>
<dbReference type="Gene3D" id="3.40.50.2020">
    <property type="match status" value="2"/>
</dbReference>
<dbReference type="PANTHER" id="PTHR10210:SF53">
    <property type="entry name" value="GH23275P"/>
    <property type="match status" value="1"/>
</dbReference>
<evidence type="ECO:0000256" key="2">
    <source>
        <dbReference type="ARBA" id="ARBA00022727"/>
    </source>
</evidence>
<dbReference type="InterPro" id="IPR029099">
    <property type="entry name" value="Pribosyltran_N"/>
</dbReference>
<dbReference type="EMBL" id="CAJNON010000022">
    <property type="protein sequence ID" value="CAF0802629.1"/>
    <property type="molecule type" value="Genomic_DNA"/>
</dbReference>
<dbReference type="EMBL" id="CAJNOI010002006">
    <property type="protein sequence ID" value="CAF1452363.1"/>
    <property type="molecule type" value="Genomic_DNA"/>
</dbReference>
<dbReference type="GO" id="GO:0006164">
    <property type="term" value="P:purine nucleotide biosynthetic process"/>
    <property type="evidence" value="ECO:0007669"/>
    <property type="project" value="TreeGrafter"/>
</dbReference>
<comment type="caution">
    <text evidence="6">The sequence shown here is derived from an EMBL/GenBank/DDBJ whole genome shotgun (WGS) entry which is preliminary data.</text>
</comment>
<dbReference type="GO" id="GO:0002189">
    <property type="term" value="C:ribose phosphate diphosphokinase complex"/>
    <property type="evidence" value="ECO:0007669"/>
    <property type="project" value="TreeGrafter"/>
</dbReference>
<dbReference type="EMBL" id="CAJNOE010000032">
    <property type="protein sequence ID" value="CAF0774839.1"/>
    <property type="molecule type" value="Genomic_DNA"/>
</dbReference>
<dbReference type="AlphaFoldDB" id="A0A813T2Q5"/>
<dbReference type="EMBL" id="CAJOBB010000669">
    <property type="protein sequence ID" value="CAF3727260.1"/>
    <property type="molecule type" value="Genomic_DNA"/>
</dbReference>
<accession>A0A813T2Q5</accession>
<protein>
    <recommendedName>
        <fullName evidence="4">Ribose-phosphate pyrophosphokinase N-terminal domain-containing protein</fullName>
    </recommendedName>
</protein>
<dbReference type="InterPro" id="IPR000836">
    <property type="entry name" value="PRTase_dom"/>
</dbReference>
<feature type="region of interest" description="Disordered" evidence="3">
    <location>
        <begin position="206"/>
        <end position="227"/>
    </location>
</feature>